<evidence type="ECO:0000256" key="2">
    <source>
        <dbReference type="ARBA" id="ARBA00022481"/>
    </source>
</evidence>
<organism evidence="6 7">
    <name type="scientific">Marinobacter albus</name>
    <dbReference type="NCBI Taxonomy" id="3030833"/>
    <lineage>
        <taxon>Bacteria</taxon>
        <taxon>Pseudomonadati</taxon>
        <taxon>Pseudomonadota</taxon>
        <taxon>Gammaproteobacteria</taxon>
        <taxon>Pseudomonadales</taxon>
        <taxon>Marinobacteraceae</taxon>
        <taxon>Marinobacter</taxon>
    </lineage>
</organism>
<comment type="similarity">
    <text evidence="1 4">Belongs to the N-Me-Phe pilin family.</text>
</comment>
<evidence type="ECO:0000313" key="7">
    <source>
        <dbReference type="Proteomes" id="UP001223547"/>
    </source>
</evidence>
<name>A0ABT7HA67_9GAMM</name>
<reference evidence="6 7" key="1">
    <citation type="submission" date="2023-05" db="EMBL/GenBank/DDBJ databases">
        <title>Marinobacter albus sp. nov., a marine bacterium isolated from sand in a coastal intertidal zone of huludao.</title>
        <authorList>
            <person name="Deng T."/>
        </authorList>
    </citation>
    <scope>NUCLEOTIDE SEQUENCE [LARGE SCALE GENOMIC DNA]</scope>
    <source>
        <strain evidence="6 7">M216</strain>
    </source>
</reference>
<keyword evidence="5" id="KW-0812">Transmembrane</keyword>
<dbReference type="Gene3D" id="3.30.700.10">
    <property type="entry name" value="Glycoprotein, Type 4 Pilin"/>
    <property type="match status" value="1"/>
</dbReference>
<dbReference type="NCBIfam" id="TIGR02532">
    <property type="entry name" value="IV_pilin_GFxxxE"/>
    <property type="match status" value="1"/>
</dbReference>
<gene>
    <name evidence="6" type="ORF">QQF73_06290</name>
</gene>
<keyword evidence="4" id="KW-0281">Fimbrium</keyword>
<dbReference type="PROSITE" id="PS00409">
    <property type="entry name" value="PROKAR_NTER_METHYL"/>
    <property type="match status" value="1"/>
</dbReference>
<dbReference type="InterPro" id="IPR012902">
    <property type="entry name" value="N_methyl_site"/>
</dbReference>
<evidence type="ECO:0000256" key="1">
    <source>
        <dbReference type="ARBA" id="ARBA00005233"/>
    </source>
</evidence>
<keyword evidence="2" id="KW-0488">Methylation</keyword>
<keyword evidence="5" id="KW-0472">Membrane</keyword>
<dbReference type="SUPFAM" id="SSF54523">
    <property type="entry name" value="Pili subunits"/>
    <property type="match status" value="1"/>
</dbReference>
<dbReference type="InterPro" id="IPR045584">
    <property type="entry name" value="Pilin-like"/>
</dbReference>
<accession>A0ABT7HA67</accession>
<keyword evidence="5" id="KW-1133">Transmembrane helix</keyword>
<dbReference type="Pfam" id="PF00114">
    <property type="entry name" value="Pilin"/>
    <property type="match status" value="1"/>
</dbReference>
<dbReference type="EMBL" id="JASSQD010000001">
    <property type="protein sequence ID" value="MDK9557233.1"/>
    <property type="molecule type" value="Genomic_DNA"/>
</dbReference>
<feature type="transmembrane region" description="Helical" evidence="5">
    <location>
        <begin position="12"/>
        <end position="36"/>
    </location>
</feature>
<keyword evidence="7" id="KW-1185">Reference proteome</keyword>
<sequence>MQAIKMNQGQKGFTLIELMIVVAIIGILAAVAIPAYQDYVARSQVTEAVNLTAGLKSPSAEYFQNKATVPTLAELGATTAGKYVASMAIAQDSTNAWTISATMDTTGVNNNIAGETFAISTADGGSTWDCGTIGAAAATTTLAANYLPTSCK</sequence>
<dbReference type="PANTHER" id="PTHR30093:SF34">
    <property type="entry name" value="PREPILIN PEPTIDASE-DEPENDENT PROTEIN D"/>
    <property type="match status" value="1"/>
</dbReference>
<evidence type="ECO:0000313" key="6">
    <source>
        <dbReference type="EMBL" id="MDK9557233.1"/>
    </source>
</evidence>
<evidence type="ECO:0000256" key="4">
    <source>
        <dbReference type="RuleBase" id="RU000389"/>
    </source>
</evidence>
<dbReference type="RefSeq" id="WP_285367633.1">
    <property type="nucleotide sequence ID" value="NZ_JASSQD010000001.1"/>
</dbReference>
<dbReference type="InterPro" id="IPR001082">
    <property type="entry name" value="Pilin"/>
</dbReference>
<proteinExistence type="inferred from homology"/>
<evidence type="ECO:0000256" key="3">
    <source>
        <dbReference type="ARBA" id="ARBA00029638"/>
    </source>
</evidence>
<dbReference type="Proteomes" id="UP001223547">
    <property type="component" value="Unassembled WGS sequence"/>
</dbReference>
<comment type="caution">
    <text evidence="6">The sequence shown here is derived from an EMBL/GenBank/DDBJ whole genome shotgun (WGS) entry which is preliminary data.</text>
</comment>
<dbReference type="PANTHER" id="PTHR30093">
    <property type="entry name" value="GENERAL SECRETION PATHWAY PROTEIN G"/>
    <property type="match status" value="1"/>
</dbReference>
<evidence type="ECO:0000256" key="5">
    <source>
        <dbReference type="SAM" id="Phobius"/>
    </source>
</evidence>
<dbReference type="Pfam" id="PF07963">
    <property type="entry name" value="N_methyl"/>
    <property type="match status" value="1"/>
</dbReference>
<protein>
    <recommendedName>
        <fullName evidence="3">Pilin</fullName>
    </recommendedName>
</protein>